<dbReference type="AlphaFoldDB" id="A0AAN1BM23"/>
<organism evidence="1 2">
    <name type="scientific">Rhizobium etli</name>
    <dbReference type="NCBI Taxonomy" id="29449"/>
    <lineage>
        <taxon>Bacteria</taxon>
        <taxon>Pseudomonadati</taxon>
        <taxon>Pseudomonadota</taxon>
        <taxon>Alphaproteobacteria</taxon>
        <taxon>Hyphomicrobiales</taxon>
        <taxon>Rhizobiaceae</taxon>
        <taxon>Rhizobium/Agrobacterium group</taxon>
        <taxon>Rhizobium</taxon>
    </lineage>
</organism>
<accession>A0AAN1BM23</accession>
<keyword evidence="1" id="KW-0614">Plasmid</keyword>
<reference evidence="1 2" key="1">
    <citation type="submission" date="2017-04" db="EMBL/GenBank/DDBJ databases">
        <title>Complete genome sequences of Rhizobium genomic linages associated to common bean (phaseolus vulgaris).</title>
        <authorList>
            <person name="Santamaria R.I."/>
            <person name="Bustos P."/>
            <person name="Perez-Carrascal O."/>
            <person name="Martinez-Flores I."/>
            <person name="Juarez S."/>
            <person name="Lozano L."/>
            <person name="Miranda F."/>
            <person name="Vinuesa P."/>
            <person name="Martinez-Romero E."/>
            <person name="Cevallos M.A."/>
            <person name="Romero D."/>
            <person name="Davila G."/>
            <person name="Gonzalez V."/>
        </authorList>
    </citation>
    <scope>NUCLEOTIDE SEQUENCE [LARGE SCALE GENOMIC DNA]</scope>
    <source>
        <strain evidence="1 2">NXC12</strain>
        <plasmid evidence="2">pretnxc12e</plasmid>
    </source>
</reference>
<name>A0AAN1BM23_RHIET</name>
<dbReference type="Proteomes" id="UP000194159">
    <property type="component" value="Plasmid pRetNXC12e"/>
</dbReference>
<gene>
    <name evidence="1" type="ORF">NXC12_PE00159</name>
</gene>
<geneLocation type="plasmid" evidence="2">
    <name>pretnxc12e</name>
</geneLocation>
<dbReference type="EMBL" id="CP020911">
    <property type="protein sequence ID" value="ARQ13760.1"/>
    <property type="molecule type" value="Genomic_DNA"/>
</dbReference>
<evidence type="ECO:0000313" key="1">
    <source>
        <dbReference type="EMBL" id="ARQ13760.1"/>
    </source>
</evidence>
<proteinExistence type="predicted"/>
<protein>
    <submittedName>
        <fullName evidence="1">Uncharacterized protein</fullName>
    </submittedName>
</protein>
<evidence type="ECO:0000313" key="2">
    <source>
        <dbReference type="Proteomes" id="UP000194159"/>
    </source>
</evidence>
<sequence>MESIGGSKSGRASKYRLISGWDPIGLNRSSADLFSSDLIQPKRKRRNLVPKNCITYGLMKWRWLFRTGERLPSFLPAATFCFVGRLVRAENDGINIIKHLRCFFDVTGPHQ</sequence>